<feature type="transmembrane region" description="Helical" evidence="1">
    <location>
        <begin position="146"/>
        <end position="166"/>
    </location>
</feature>
<dbReference type="RefSeq" id="WP_216878134.1">
    <property type="nucleotide sequence ID" value="NZ_JAERQM010000006.1"/>
</dbReference>
<gene>
    <name evidence="2" type="ORF">JJQ90_20580</name>
</gene>
<keyword evidence="3" id="KW-1185">Reference proteome</keyword>
<proteinExistence type="predicted"/>
<dbReference type="Proteomes" id="UP000689967">
    <property type="component" value="Unassembled WGS sequence"/>
</dbReference>
<feature type="transmembrane region" description="Helical" evidence="1">
    <location>
        <begin position="101"/>
        <end position="126"/>
    </location>
</feature>
<evidence type="ECO:0000256" key="1">
    <source>
        <dbReference type="SAM" id="Phobius"/>
    </source>
</evidence>
<comment type="caution">
    <text evidence="2">The sequence shown here is derived from an EMBL/GenBank/DDBJ whole genome shotgun (WGS) entry which is preliminary data.</text>
</comment>
<keyword evidence="1" id="KW-1133">Transmembrane helix</keyword>
<sequence length="1116" mass="118127">MLALVWPSARVTARVRVRQHHASNDEAMAHRRHPVRFVLSVLQANWKVAAATFAVCTTAAYGGAAFVGDATLISMLGGSVSQGANQGDASSALAVLRDVNVALLSAQATLLGLVYPIVIALVSVLLGARSTGGARMLIFVRQTGAIQVGASALSLCGTATVALAFATSLPISIIVGFTAVNLVWFLGNLLGIGLFLKSTLAFLTPAGRQALRHAYACNVAWPREFEQLLVPTIVTQVGREVNTAAISPASPLVEVAAGRAAGHGKGGAVVRHLPGTPHIVRDVRVALLDLVAGSWADRQRRDLAAGANLLHSPERRSVSFPLLPGDAVQGPVTLATWTADAELTRVERLLVRLSFSIERDSGDWATPPSSRDLLSDAANEMMAATLAGDSMELRVRLAEAADLHGLLLRLAAMQGNSGSYADQPGRRSFATLGQEWGECYRDALERVAEVSLSRPELLQVAAYLPTRIAAAAGRVPLSSLSASDALLPLLANFVSMRLRRAPGGGPAVLASPQVLPAPDVQSAAWRTMIGAWNYLLLERMRTAPVVDGEDEWQRLVGGWSSINAHLQGTARMAARAASLGDIEGVRWAIDALLRWPDELSKATGYNPPLPPMYRRVSTSLIEERDWKKVRDTLAPDGFSLGITPGAAFGAAAEEAWALVLIALAEVLLSWASQKGREDPSIIGARMLFRHELHDTAAHSRLSKRPFGSGLGGTLRATLDASRDGLEGVASALARQAPQDMVSMRIYMSSGPASDLSAAEALLLVAAASRAVGQPGEAAATAVPSTAGEAQTARHTIQDLDRLARNLHALNAAEWSPIAAALTSDDPAGSATPVDFDEWRGRAVARLQELRQQVASNLETALTSLPLDQVRLQTTADDAARAAFASGMARCPVNLFDRVETASFTPAHSAEISFQGYSRGEFTSPRLVEAKSDWGLLPGALADRAAWGVGSALLDQSTPVVQVANAETWCDAVTSAVDGIGEPPHEVLILVSQSNSLIWLNGWKHGYGAPVPAGLSVAVRQDEARQGYFLDLNGIPLFHALLPSDWTIVVSRRALAAVQFTVSGSHLATAEFVAEPSAEDGTLIMRFGFRVALSGPAPVSIKYTLRDDGGLPDQNEL</sequence>
<dbReference type="EMBL" id="JAERQM010000006">
    <property type="protein sequence ID" value="MBU8546130.1"/>
    <property type="molecule type" value="Genomic_DNA"/>
</dbReference>
<protein>
    <submittedName>
        <fullName evidence="2">Uncharacterized protein</fullName>
    </submittedName>
</protein>
<name>A0ABS6HFR1_9PROT</name>
<feature type="transmembrane region" description="Helical" evidence="1">
    <location>
        <begin position="173"/>
        <end position="196"/>
    </location>
</feature>
<evidence type="ECO:0000313" key="3">
    <source>
        <dbReference type="Proteomes" id="UP000689967"/>
    </source>
</evidence>
<evidence type="ECO:0000313" key="2">
    <source>
        <dbReference type="EMBL" id="MBU8546130.1"/>
    </source>
</evidence>
<reference evidence="2 3" key="1">
    <citation type="submission" date="2021-01" db="EMBL/GenBank/DDBJ databases">
        <title>Roseomonas sp. nov, a bacterium isolated from an oil production mixture in Yumen Oilfield.</title>
        <authorList>
            <person name="Wu D."/>
        </authorList>
    </citation>
    <scope>NUCLEOTIDE SEQUENCE [LARGE SCALE GENOMIC DNA]</scope>
    <source>
        <strain evidence="2 3">ROY-5-3</strain>
    </source>
</reference>
<keyword evidence="1" id="KW-0812">Transmembrane</keyword>
<organism evidence="2 3">
    <name type="scientific">Falsiroseomonas oleicola</name>
    <dbReference type="NCBI Taxonomy" id="2801474"/>
    <lineage>
        <taxon>Bacteria</taxon>
        <taxon>Pseudomonadati</taxon>
        <taxon>Pseudomonadota</taxon>
        <taxon>Alphaproteobacteria</taxon>
        <taxon>Acetobacterales</taxon>
        <taxon>Roseomonadaceae</taxon>
        <taxon>Falsiroseomonas</taxon>
    </lineage>
</organism>
<accession>A0ABS6HFR1</accession>
<keyword evidence="1" id="KW-0472">Membrane</keyword>